<feature type="signal peptide" evidence="2">
    <location>
        <begin position="1"/>
        <end position="27"/>
    </location>
</feature>
<feature type="chain" id="PRO_5011457733" evidence="2">
    <location>
        <begin position="28"/>
        <end position="2769"/>
    </location>
</feature>
<dbReference type="InterPro" id="IPR026444">
    <property type="entry name" value="Secre_tail"/>
</dbReference>
<gene>
    <name evidence="5" type="ORF">SAMN05444359_10935</name>
</gene>
<accession>A0A1H9FMN6</accession>
<dbReference type="Pfam" id="PF19406">
    <property type="entry name" value="PKD_5"/>
    <property type="match status" value="1"/>
</dbReference>
<evidence type="ECO:0000259" key="3">
    <source>
        <dbReference type="Pfam" id="PF18962"/>
    </source>
</evidence>
<feature type="region of interest" description="Disordered" evidence="1">
    <location>
        <begin position="1293"/>
        <end position="1334"/>
    </location>
</feature>
<proteinExistence type="predicted"/>
<dbReference type="RefSeq" id="WP_090167771.1">
    <property type="nucleotide sequence ID" value="NZ_FOFB01000009.1"/>
</dbReference>
<feature type="domain" description="Secretion system C-terminal sorting" evidence="3">
    <location>
        <begin position="2688"/>
        <end position="2757"/>
    </location>
</feature>
<keyword evidence="2" id="KW-0732">Signal</keyword>
<feature type="compositionally biased region" description="Gly residues" evidence="1">
    <location>
        <begin position="1293"/>
        <end position="1313"/>
    </location>
</feature>
<evidence type="ECO:0000259" key="4">
    <source>
        <dbReference type="Pfam" id="PF19406"/>
    </source>
</evidence>
<keyword evidence="6" id="KW-1185">Reference proteome</keyword>
<dbReference type="Proteomes" id="UP000199021">
    <property type="component" value="Unassembled WGS sequence"/>
</dbReference>
<organism evidence="5 6">
    <name type="scientific">Neolewinella agarilytica</name>
    <dbReference type="NCBI Taxonomy" id="478744"/>
    <lineage>
        <taxon>Bacteria</taxon>
        <taxon>Pseudomonadati</taxon>
        <taxon>Bacteroidota</taxon>
        <taxon>Saprospiria</taxon>
        <taxon>Saprospirales</taxon>
        <taxon>Lewinellaceae</taxon>
        <taxon>Neolewinella</taxon>
    </lineage>
</organism>
<dbReference type="EMBL" id="FOFB01000009">
    <property type="protein sequence ID" value="SEQ39207.1"/>
    <property type="molecule type" value="Genomic_DNA"/>
</dbReference>
<dbReference type="STRING" id="478744.SAMN05444359_10935"/>
<name>A0A1H9FMN6_9BACT</name>
<dbReference type="NCBIfam" id="TIGR04183">
    <property type="entry name" value="Por_Secre_tail"/>
    <property type="match status" value="1"/>
</dbReference>
<sequence>MKNFTLLGRLPLLVVCFFSLMATSLQAQCDNLTQTNVEVMVNSTCGEQVPTIFVAFDAPNPNLNGPAIIKYEILFNSGFTINGNFEAQVELINGDASFAANGHPIFYGFFGLNSRVRILRLDVAGGCSKSWEANVANAPISNFFDLRDTPSGLTMPPPNESIVNPPCAGQRGGSIEFNVEPTSGPRPFDRFTVRQLPFDPTITTRLIPMGPDPNNVTTYQLSTNSQLEAGVNYRFLVYDRITDCEVSYEYTLSGSSNFGVTASTAANAACFGGTGAVNITPSAGTSNGTLGYQLTGSNTGMTRTGVIIVNNGGYPTITVSALPADFYTVELFSTTTGCSAASFANVTEPDEITATIDMVPDVCADATAFTVDISGVNGLPDLTFSSNFNEYSFEDTAVPSISSCWGPYTSYPLDLDAVSNNDGTYSLEGFLPSTGFCRPANQDTTVTINLILINGSTGCTETFPFDLVINAQPIAPTVLAYSVSGTDSLTSSFCSGDEVELWVTDYDADLDYTISRTAALPANVSGMGAFADSTFSYNGSPVTGMFENGTNSAVSITYDVVATSADGCPVSSSVTLDIEPRPYFTAFAAGTATDTVCSGQSYQSPNVRLNGSNGAAGGNPDMRWNYEWTLPAELTYSGPLALSAEGLQNNATTGNFAFTNTSDVQQVATLTLTPVLPRTVTMLSGNTTVADTCFGEAYIISVTVDPIPAISVSANNVDAVASGSANTPVITICSGSTVDFMTEITAAGSRVFVERQQAGPNNTIFNVGNIPLQQITRNFLPTAGLSETLINTGNVADTVTYRFNGYTYGPDGTEAGGDDCFGQGREIKVRVLPDLSDPADLQLNLFLGGAFVSLPNDVNTVCSNTSVWIDPGTALDPSTDFGFVMVRSNDANTSTTTTSREFNYSFGGTNFGPRIFDLLINTSLTPVTYTYSVQLFTPGPDGVFDGGATGSDDCPGPVKTITITVEPEPVLTADAVLGTPMPLTSGDEVFMELCSQDDFSISNLNFSTTGVSGRLMEVEATVTGGSAAEFLNIPDGTQVVDINGYQIGASNVLNTSGSPYFAEIILTPRYTNSSIGGGFCEGAPIKINVVLNPEVTTVTAAQTFTSCNKTPFDFDIMGGTNQFESAVIGSQNFAVGTQDFVFPVGAARIENVVFTLSGADGGAATNGNLPGGRGAIVSGAFPVGTVLAGDTIRVQSGNAGADFAAYGNGGDGSVLYLIAGPNRGASQGNIVATVIAGGGGGAGNIDPGVSVLPAFSTSGASNGVTGTGAGGSNGGKTTPSLAGGIGFNVGGGGGGGHNGGDGGNSGGPAGTLGGSSAPGTAGLPGTSFVDGAGLPGSVPNPSIKNGMDANGAGSIAYRIVYDDVRFTLTSVDPDPGLTAGPDNDAIGTTDTATILNGESWTNPTDGPLNVVYVFSTSTEASCPGGQVTVTATIEPTPLAELVSNTVTPGGTMVTKVSDTQYTATVCSGDSLSAYLFSSVTPSQGDAAQYYLVDAVTNGVDIIVTTGDTGNASGSDLSTVSQVTSAADSVLFYETALENFAPTAGTVTYTITPYIEHPNGDCAGEPVTLTVTVDPGFDPGPLTTSPSAIDVCSGQTFGDAGFDLMGTQPNSIDANTDSIMVMGYTVALDNAVNPADFDTLVTPAMGRLGVNALNEINFRNRTGKQADIEVLVRLVSPSGCLSDVITFKFTSRGEPIIDIVESATNQIDTTICSGQKTGLVVRGADNSAFRDQFDQSNDGSNRIEFYYELMPLPDGVTKQNMTGSSYPGIYPDSARMANDTFINKTDAALEVVYRVAPIATLYGCVGDTVNYTIIVQPEPIVNLELVVGVDRDTFGLDNSRMFLDPNPADTVCSNQALTVNIVRASASSAGSMLMANVTITEKNLVNPANLVDNWFTSGASFTVPVATLADTLSFMADSLVNLSGMVDTFTVSYFTFFNNPGVANCGASGTVEFDIVVLPVNEAVVEVRPNDGSIPPISPNTVLCSGELFDLAVKAFGNNPTPLIDSFVVKIDVPAGLVAGDTTFVTDTTLLKDDYSNSSAQFTRILGMSFVNTTPGIKTVTYIATPYTEDCAGIPDTTTVSFEPEIVLTLNNLSVICAEAGVTVELELEDVNGRDLNDVPGQYRWEMIGGTAKKFALQATPNSQSILINDAETNTFIANNRQFIYVTPQSDLEEGYVDFAIEYDNTGGCIMEFDTVRLTLSGEVEPGVLDTDFGVQCDGATIILSNALLGESAGGVFTFANGDPLMNGQNFTPSIGGTSSTPVGVDFKYVVGGGDSGCDKDSVMFTIMVEPEPNSGTWNNIPGEACQGAGDFDLFSMIPGATDFGIFNQEAGPGFAVISNEGTITPSDIATGLYTFSYTAMSQHGCMDDDAVQFQVLVNSASDCSTPIPCDEVSLTAGFNVISFDVIPEDASIESVFADLIATNNLQSVIAIYPDEQTSSQSWTFFPGLGGINFIPSGVRGGYGLAVEVVTDATVSVCGVLVDTTMEVQLQSGLNIVGYPKQEPTSLSNYFSTLISDGNLVDVRTIKNGQFQQSLITNLGPFGPIRELENGFGYLINLRASYAANSWRSGETMPTSNFDRLYGQISDVDEYAGETLYFTDEAGNVMGTGEVREDGYFLNVFLYGDLAETPRISEGFQPGEEVFVRLRNQIYTTGITFKGDWSLRKIELILSETTSVIETSENSDFTLAVFPNPSEGQITVKMTVAEAQHENVTVQVINALGQEVSRFRQPELLTGQNMLPLDLVNLPAGNYYLRVVGSSGVLGTEGFILK</sequence>
<dbReference type="InParanoid" id="A0A1H9FMN6"/>
<evidence type="ECO:0000313" key="6">
    <source>
        <dbReference type="Proteomes" id="UP000199021"/>
    </source>
</evidence>
<evidence type="ECO:0000313" key="5">
    <source>
        <dbReference type="EMBL" id="SEQ39207.1"/>
    </source>
</evidence>
<protein>
    <submittedName>
        <fullName evidence="5">Por secretion system C-terminal sorting domain-containing protein</fullName>
    </submittedName>
</protein>
<evidence type="ECO:0000256" key="1">
    <source>
        <dbReference type="SAM" id="MobiDB-lite"/>
    </source>
</evidence>
<feature type="domain" description="PKD-like" evidence="4">
    <location>
        <begin position="1768"/>
        <end position="1818"/>
    </location>
</feature>
<dbReference type="Pfam" id="PF18962">
    <property type="entry name" value="Por_Secre_tail"/>
    <property type="match status" value="1"/>
</dbReference>
<dbReference type="InterPro" id="IPR045828">
    <property type="entry name" value="PKD_Bacteroidetes"/>
</dbReference>
<evidence type="ECO:0000256" key="2">
    <source>
        <dbReference type="SAM" id="SignalP"/>
    </source>
</evidence>
<dbReference type="OrthoDB" id="614750at2"/>
<reference evidence="6" key="1">
    <citation type="submission" date="2016-10" db="EMBL/GenBank/DDBJ databases">
        <authorList>
            <person name="Varghese N."/>
            <person name="Submissions S."/>
        </authorList>
    </citation>
    <scope>NUCLEOTIDE SEQUENCE [LARGE SCALE GENOMIC DNA]</scope>
    <source>
        <strain evidence="6">DSM 24740</strain>
    </source>
</reference>